<keyword evidence="8" id="KW-1185">Reference proteome</keyword>
<feature type="transmembrane region" description="Helical" evidence="6">
    <location>
        <begin position="48"/>
        <end position="67"/>
    </location>
</feature>
<dbReference type="GO" id="GO:0004984">
    <property type="term" value="F:olfactory receptor activity"/>
    <property type="evidence" value="ECO:0007669"/>
    <property type="project" value="TreeGrafter"/>
</dbReference>
<feature type="transmembrane region" description="Helical" evidence="6">
    <location>
        <begin position="193"/>
        <end position="212"/>
    </location>
</feature>
<comment type="similarity">
    <text evidence="5">Belongs to the nematode receptor-like protein sra family.</text>
</comment>
<dbReference type="PANTHER" id="PTHR31357:SF5">
    <property type="entry name" value="SERPENTINE RECEPTOR CLASS ALPHA-1-RELATED"/>
    <property type="match status" value="1"/>
</dbReference>
<dbReference type="SUPFAM" id="SSF81321">
    <property type="entry name" value="Family A G protein-coupled receptor-like"/>
    <property type="match status" value="1"/>
</dbReference>
<dbReference type="Gene3D" id="1.20.1070.10">
    <property type="entry name" value="Rhodopsin 7-helix transmembrane proteins"/>
    <property type="match status" value="1"/>
</dbReference>
<gene>
    <name evidence="7" type="ORF">ASIM_LOCUS18737</name>
</gene>
<evidence type="ECO:0000256" key="5">
    <source>
        <dbReference type="ARBA" id="ARBA00037994"/>
    </source>
</evidence>
<evidence type="ECO:0000313" key="8">
    <source>
        <dbReference type="Proteomes" id="UP000267096"/>
    </source>
</evidence>
<sequence length="255" mass="28821">MMEEGVSCRMFSAIAAAPYESLTFAFVGIAIERCIATIAYKRYEKWRIPLIAFVLAPVTWLNVALIIRRSIIGSDGKAYYQPYCSTLTSGYVNFAKLFSYSIPVIVASFVLFVLVYVVCKRKLKLFVASKIDDLSSRYQLVENVKSTKLLAILSSVYTVLVLLTLGSVIAIAYLNISDLLIFAVLKEISSFSMPLYINIYSVIIFTQCNYIRQRATRLFTRRNIGQLRNGTTVAPAVSVAQHMYILERMWSSPYK</sequence>
<dbReference type="GO" id="GO:0016020">
    <property type="term" value="C:membrane"/>
    <property type="evidence" value="ECO:0007669"/>
    <property type="project" value="UniProtKB-SubCell"/>
</dbReference>
<evidence type="ECO:0000256" key="4">
    <source>
        <dbReference type="ARBA" id="ARBA00023136"/>
    </source>
</evidence>
<organism evidence="7 8">
    <name type="scientific">Anisakis simplex</name>
    <name type="common">Herring worm</name>
    <dbReference type="NCBI Taxonomy" id="6269"/>
    <lineage>
        <taxon>Eukaryota</taxon>
        <taxon>Metazoa</taxon>
        <taxon>Ecdysozoa</taxon>
        <taxon>Nematoda</taxon>
        <taxon>Chromadorea</taxon>
        <taxon>Rhabditida</taxon>
        <taxon>Spirurina</taxon>
        <taxon>Ascaridomorpha</taxon>
        <taxon>Ascaridoidea</taxon>
        <taxon>Anisakidae</taxon>
        <taxon>Anisakis</taxon>
        <taxon>Anisakis simplex complex</taxon>
    </lineage>
</organism>
<keyword evidence="2 6" id="KW-0812">Transmembrane</keyword>
<evidence type="ECO:0000256" key="1">
    <source>
        <dbReference type="ARBA" id="ARBA00004141"/>
    </source>
</evidence>
<feature type="transmembrane region" description="Helical" evidence="6">
    <location>
        <begin position="97"/>
        <end position="119"/>
    </location>
</feature>
<name>A0A3P6TJ26_ANISI</name>
<reference evidence="7 8" key="1">
    <citation type="submission" date="2018-11" db="EMBL/GenBank/DDBJ databases">
        <authorList>
            <consortium name="Pathogen Informatics"/>
        </authorList>
    </citation>
    <scope>NUCLEOTIDE SEQUENCE [LARGE SCALE GENOMIC DNA]</scope>
</reference>
<dbReference type="Proteomes" id="UP000267096">
    <property type="component" value="Unassembled WGS sequence"/>
</dbReference>
<evidence type="ECO:0000256" key="6">
    <source>
        <dbReference type="SAM" id="Phobius"/>
    </source>
</evidence>
<feature type="transmembrane region" description="Helical" evidence="6">
    <location>
        <begin position="149"/>
        <end position="173"/>
    </location>
</feature>
<keyword evidence="3 6" id="KW-1133">Transmembrane helix</keyword>
<dbReference type="InterPro" id="IPR051080">
    <property type="entry name" value="Nematode_rcpt-like_serp_alpha"/>
</dbReference>
<accession>A0A3P6TJ26</accession>
<dbReference type="OrthoDB" id="5794765at2759"/>
<protein>
    <recommendedName>
        <fullName evidence="9">G-protein coupled receptors family 1 profile domain-containing protein</fullName>
    </recommendedName>
</protein>
<dbReference type="EMBL" id="UYRR01036010">
    <property type="protein sequence ID" value="VDK66028.1"/>
    <property type="molecule type" value="Genomic_DNA"/>
</dbReference>
<keyword evidence="4 6" id="KW-0472">Membrane</keyword>
<evidence type="ECO:0000256" key="3">
    <source>
        <dbReference type="ARBA" id="ARBA00022989"/>
    </source>
</evidence>
<proteinExistence type="inferred from homology"/>
<dbReference type="PANTHER" id="PTHR31357">
    <property type="entry name" value="SERPENTINE RECEPTOR CLASS ALPHA-10"/>
    <property type="match status" value="1"/>
</dbReference>
<dbReference type="AlphaFoldDB" id="A0A3P6TJ26"/>
<evidence type="ECO:0008006" key="9">
    <source>
        <dbReference type="Google" id="ProtNLM"/>
    </source>
</evidence>
<evidence type="ECO:0000256" key="2">
    <source>
        <dbReference type="ARBA" id="ARBA00022692"/>
    </source>
</evidence>
<dbReference type="InterPro" id="IPR019408">
    <property type="entry name" value="7TM_GPCR_serpentine_rcpt_Srab"/>
</dbReference>
<evidence type="ECO:0000313" key="7">
    <source>
        <dbReference type="EMBL" id="VDK66028.1"/>
    </source>
</evidence>
<dbReference type="Pfam" id="PF10292">
    <property type="entry name" value="7TM_GPCR_Srab"/>
    <property type="match status" value="1"/>
</dbReference>
<comment type="subcellular location">
    <subcellularLocation>
        <location evidence="1">Membrane</location>
        <topology evidence="1">Multi-pass membrane protein</topology>
    </subcellularLocation>
</comment>